<sequence>MGRKDKVPRKDLTLHWEAGPTLGRSFTHGPRLEKGQLCIHRDGIYRLHIQVTLANCSSACSTVQPRATVTVSICSPATHSISLLRLHFGQGCTVASQRLTRLAFGDVLCTNLTLPLLPSRNADETFFGIHWVYP</sequence>
<keyword evidence="17" id="KW-1185">Reference proteome</keyword>
<evidence type="ECO:0000256" key="12">
    <source>
        <dbReference type="ARBA" id="ARBA00069526"/>
    </source>
</evidence>
<keyword evidence="5" id="KW-0812">Transmembrane</keyword>
<name>A0A1A6H8R4_NEOLE</name>
<keyword evidence="10" id="KW-0325">Glycoprotein</keyword>
<feature type="domain" description="THD" evidence="15">
    <location>
        <begin position="1"/>
        <end position="132"/>
    </location>
</feature>
<dbReference type="GO" id="GO:0006955">
    <property type="term" value="P:immune response"/>
    <property type="evidence" value="ECO:0007669"/>
    <property type="project" value="InterPro"/>
</dbReference>
<dbReference type="InterPro" id="IPR006052">
    <property type="entry name" value="TNF_dom"/>
</dbReference>
<evidence type="ECO:0000256" key="10">
    <source>
        <dbReference type="ARBA" id="ARBA00023180"/>
    </source>
</evidence>
<evidence type="ECO:0000256" key="14">
    <source>
        <dbReference type="ARBA" id="ARBA00083727"/>
    </source>
</evidence>
<dbReference type="PANTHER" id="PTHR15152">
    <property type="entry name" value="CD70 ANTIGEN"/>
    <property type="match status" value="1"/>
</dbReference>
<dbReference type="GO" id="GO:0070062">
    <property type="term" value="C:extracellular exosome"/>
    <property type="evidence" value="ECO:0007669"/>
    <property type="project" value="TreeGrafter"/>
</dbReference>
<dbReference type="STRING" id="56216.A0A1A6H8R4"/>
<dbReference type="GO" id="GO:0042110">
    <property type="term" value="P:T cell activation"/>
    <property type="evidence" value="ECO:0007669"/>
    <property type="project" value="UniProtKB-ARBA"/>
</dbReference>
<evidence type="ECO:0000313" key="16">
    <source>
        <dbReference type="EMBL" id="OBS74701.1"/>
    </source>
</evidence>
<dbReference type="SMART" id="SM00207">
    <property type="entry name" value="TNF"/>
    <property type="match status" value="1"/>
</dbReference>
<dbReference type="FunFam" id="2.60.120.40:FF:000027">
    <property type="entry name" value="CD70 antigen"/>
    <property type="match status" value="1"/>
</dbReference>
<reference evidence="16 17" key="1">
    <citation type="submission" date="2016-06" db="EMBL/GenBank/DDBJ databases">
        <title>The Draft Genome Sequence and Annotation of the Desert Woodrat Neotoma lepida.</title>
        <authorList>
            <person name="Campbell M."/>
            <person name="Oakeson K.F."/>
            <person name="Yandell M."/>
            <person name="Halpert J.R."/>
            <person name="Dearing D."/>
        </authorList>
    </citation>
    <scope>NUCLEOTIDE SEQUENCE [LARGE SCALE GENOMIC DNA]</scope>
    <source>
        <strain evidence="16">417</strain>
        <tissue evidence="16">Liver</tissue>
    </source>
</reference>
<protein>
    <recommendedName>
        <fullName evidence="12">CD70 antigen</fullName>
    </recommendedName>
    <alternativeName>
        <fullName evidence="14">CD27 ligand</fullName>
    </alternativeName>
    <alternativeName>
        <fullName evidence="13">Tumor necrosis factor ligand superfamily member 7</fullName>
    </alternativeName>
</protein>
<evidence type="ECO:0000256" key="1">
    <source>
        <dbReference type="ARBA" id="ARBA00004401"/>
    </source>
</evidence>
<dbReference type="PANTHER" id="PTHR15152:SF0">
    <property type="entry name" value="CD70 ANTIGEN"/>
    <property type="match status" value="1"/>
</dbReference>
<dbReference type="GO" id="GO:0033209">
    <property type="term" value="P:tumor necrosis factor-mediated signaling pathway"/>
    <property type="evidence" value="ECO:0007669"/>
    <property type="project" value="InterPro"/>
</dbReference>
<comment type="function">
    <text evidence="11">Expressed at the plasma membrane of B cells, it is the ligand of the CD27 receptor which is specifically expressed at the surface of T cells. The CD70-CD27 signaling pathway mediates antigen-specific T cell activation and expansion which in turn provides immune surveillance of B cells.</text>
</comment>
<evidence type="ECO:0000313" key="17">
    <source>
        <dbReference type="Proteomes" id="UP000092124"/>
    </source>
</evidence>
<evidence type="ECO:0000256" key="7">
    <source>
        <dbReference type="ARBA" id="ARBA00022989"/>
    </source>
</evidence>
<dbReference type="AlphaFoldDB" id="A0A1A6H8R4"/>
<dbReference type="InterPro" id="IPR008983">
    <property type="entry name" value="Tumour_necrosis_fac-like_dom"/>
</dbReference>
<accession>A0A1A6H8R4</accession>
<keyword evidence="6" id="KW-0735">Signal-anchor</keyword>
<evidence type="ECO:0000256" key="13">
    <source>
        <dbReference type="ARBA" id="ARBA00079428"/>
    </source>
</evidence>
<comment type="caution">
    <text evidence="16">The sequence shown here is derived from an EMBL/GenBank/DDBJ whole genome shotgun (WGS) entry which is preliminary data.</text>
</comment>
<dbReference type="OrthoDB" id="9444364at2759"/>
<evidence type="ECO:0000256" key="11">
    <source>
        <dbReference type="ARBA" id="ARBA00056142"/>
    </source>
</evidence>
<evidence type="ECO:0000256" key="8">
    <source>
        <dbReference type="ARBA" id="ARBA00023136"/>
    </source>
</evidence>
<dbReference type="Proteomes" id="UP000092124">
    <property type="component" value="Unassembled WGS sequence"/>
</dbReference>
<evidence type="ECO:0000256" key="3">
    <source>
        <dbReference type="ARBA" id="ARBA00011233"/>
    </source>
</evidence>
<dbReference type="InterPro" id="IPR042374">
    <property type="entry name" value="CD70"/>
</dbReference>
<evidence type="ECO:0000256" key="4">
    <source>
        <dbReference type="ARBA" id="ARBA00022475"/>
    </source>
</evidence>
<evidence type="ECO:0000259" key="15">
    <source>
        <dbReference type="PROSITE" id="PS50049"/>
    </source>
</evidence>
<evidence type="ECO:0000256" key="6">
    <source>
        <dbReference type="ARBA" id="ARBA00022968"/>
    </source>
</evidence>
<dbReference type="PROSITE" id="PS50049">
    <property type="entry name" value="THD_2"/>
    <property type="match status" value="1"/>
</dbReference>
<dbReference type="EMBL" id="LZPO01044401">
    <property type="protein sequence ID" value="OBS74701.1"/>
    <property type="molecule type" value="Genomic_DNA"/>
</dbReference>
<gene>
    <name evidence="16" type="ORF">A6R68_14779</name>
</gene>
<keyword evidence="9" id="KW-1015">Disulfide bond</keyword>
<evidence type="ECO:0000256" key="9">
    <source>
        <dbReference type="ARBA" id="ARBA00023157"/>
    </source>
</evidence>
<comment type="similarity">
    <text evidence="2">Belongs to the tumor necrosis factor family.</text>
</comment>
<dbReference type="SUPFAM" id="SSF49842">
    <property type="entry name" value="TNF-like"/>
    <property type="match status" value="1"/>
</dbReference>
<comment type="subunit">
    <text evidence="3">Homotrimer.</text>
</comment>
<comment type="subcellular location">
    <subcellularLocation>
        <location evidence="1">Cell membrane</location>
        <topology evidence="1">Single-pass type II membrane protein</topology>
    </subcellularLocation>
</comment>
<organism evidence="16 17">
    <name type="scientific">Neotoma lepida</name>
    <name type="common">Desert woodrat</name>
    <dbReference type="NCBI Taxonomy" id="56216"/>
    <lineage>
        <taxon>Eukaryota</taxon>
        <taxon>Metazoa</taxon>
        <taxon>Chordata</taxon>
        <taxon>Craniata</taxon>
        <taxon>Vertebrata</taxon>
        <taxon>Euteleostomi</taxon>
        <taxon>Mammalia</taxon>
        <taxon>Eutheria</taxon>
        <taxon>Euarchontoglires</taxon>
        <taxon>Glires</taxon>
        <taxon>Rodentia</taxon>
        <taxon>Myomorpha</taxon>
        <taxon>Muroidea</taxon>
        <taxon>Cricetidae</taxon>
        <taxon>Neotominae</taxon>
        <taxon>Neotoma</taxon>
    </lineage>
</organism>
<dbReference type="Pfam" id="PF00229">
    <property type="entry name" value="TNF"/>
    <property type="match status" value="1"/>
</dbReference>
<dbReference type="GO" id="GO:0048018">
    <property type="term" value="F:receptor ligand activity"/>
    <property type="evidence" value="ECO:0007669"/>
    <property type="project" value="UniProtKB-ARBA"/>
</dbReference>
<dbReference type="Gene3D" id="2.60.120.40">
    <property type="match status" value="1"/>
</dbReference>
<dbReference type="GO" id="GO:0005164">
    <property type="term" value="F:tumor necrosis factor receptor binding"/>
    <property type="evidence" value="ECO:0007669"/>
    <property type="project" value="InterPro"/>
</dbReference>
<proteinExistence type="inferred from homology"/>
<keyword evidence="4" id="KW-1003">Cell membrane</keyword>
<dbReference type="GO" id="GO:0005886">
    <property type="term" value="C:plasma membrane"/>
    <property type="evidence" value="ECO:0007669"/>
    <property type="project" value="UniProtKB-SubCell"/>
</dbReference>
<evidence type="ECO:0000256" key="5">
    <source>
        <dbReference type="ARBA" id="ARBA00022692"/>
    </source>
</evidence>
<keyword evidence="8" id="KW-0472">Membrane</keyword>
<keyword evidence="7" id="KW-1133">Transmembrane helix</keyword>
<dbReference type="GO" id="GO:0046651">
    <property type="term" value="P:lymphocyte proliferation"/>
    <property type="evidence" value="ECO:0007669"/>
    <property type="project" value="UniProtKB-ARBA"/>
</dbReference>
<evidence type="ECO:0000256" key="2">
    <source>
        <dbReference type="ARBA" id="ARBA00008670"/>
    </source>
</evidence>